<evidence type="ECO:0000256" key="1">
    <source>
        <dbReference type="ARBA" id="ARBA00004141"/>
    </source>
</evidence>
<keyword evidence="5 6" id="KW-0472">Membrane</keyword>
<dbReference type="Proteomes" id="UP000054567">
    <property type="component" value="Unassembled WGS sequence"/>
</dbReference>
<reference evidence="8" key="3">
    <citation type="journal article" date="2010" name="Genome Res.">
        <title>Population genomic sequencing of Coccidioides fungi reveals recent hybridization and transposon control.</title>
        <authorList>
            <person name="Neafsey D.E."/>
            <person name="Barker B.M."/>
            <person name="Sharpton T.J."/>
            <person name="Stajich J.E."/>
            <person name="Park D.J."/>
            <person name="Whiston E."/>
            <person name="Hung C.-Y."/>
            <person name="McMahan C."/>
            <person name="White J."/>
            <person name="Sykes S."/>
            <person name="Heiman D."/>
            <person name="Young S."/>
            <person name="Zeng Q."/>
            <person name="Abouelleil A."/>
            <person name="Aftuck L."/>
            <person name="Bessette D."/>
            <person name="Brown A."/>
            <person name="FitzGerald M."/>
            <person name="Lui A."/>
            <person name="Macdonald J.P."/>
            <person name="Priest M."/>
            <person name="Orbach M.J."/>
            <person name="Galgiani J.N."/>
            <person name="Kirkland T.N."/>
            <person name="Cole G.T."/>
            <person name="Birren B.W."/>
            <person name="Henn M.R."/>
            <person name="Taylor J.W."/>
            <person name="Rounsley S.D."/>
        </authorList>
    </citation>
    <scope>NUCLEOTIDE SEQUENCE [LARGE SCALE GENOMIC DNA]</scope>
    <source>
        <strain evidence="8">RMSCC 3488</strain>
    </source>
</reference>
<comment type="subcellular location">
    <subcellularLocation>
        <location evidence="1">Membrane</location>
        <topology evidence="1">Multi-pass membrane protein</topology>
    </subcellularLocation>
</comment>
<feature type="transmembrane region" description="Helical" evidence="6">
    <location>
        <begin position="414"/>
        <end position="434"/>
    </location>
</feature>
<feature type="transmembrane region" description="Helical" evidence="6">
    <location>
        <begin position="169"/>
        <end position="192"/>
    </location>
</feature>
<dbReference type="PIRSF" id="PIRSF006060">
    <property type="entry name" value="AA_transporter"/>
    <property type="match status" value="1"/>
</dbReference>
<feature type="transmembrane region" description="Helical" evidence="6">
    <location>
        <begin position="454"/>
        <end position="472"/>
    </location>
</feature>
<keyword evidence="3 6" id="KW-0812">Transmembrane</keyword>
<name>A0A0J6FDP1_COCPO</name>
<accession>A0A0J6FDP1</accession>
<evidence type="ECO:0000256" key="4">
    <source>
        <dbReference type="ARBA" id="ARBA00022989"/>
    </source>
</evidence>
<dbReference type="Gene3D" id="1.20.1740.10">
    <property type="entry name" value="Amino acid/polyamine transporter I"/>
    <property type="match status" value="1"/>
</dbReference>
<dbReference type="EMBL" id="DS268111">
    <property type="protein sequence ID" value="KMM68428.1"/>
    <property type="molecule type" value="Genomic_DNA"/>
</dbReference>
<feature type="transmembrane region" description="Helical" evidence="6">
    <location>
        <begin position="125"/>
        <end position="149"/>
    </location>
</feature>
<evidence type="ECO:0000256" key="3">
    <source>
        <dbReference type="ARBA" id="ARBA00022692"/>
    </source>
</evidence>
<evidence type="ECO:0008006" key="9">
    <source>
        <dbReference type="Google" id="ProtNLM"/>
    </source>
</evidence>
<keyword evidence="4 6" id="KW-1133">Transmembrane helix</keyword>
<dbReference type="PANTHER" id="PTHR45649:SF21">
    <property type="entry name" value="TRANSPORTER, PUTATIVE (EUROFUNG)-RELATED"/>
    <property type="match status" value="1"/>
</dbReference>
<reference evidence="7 8" key="1">
    <citation type="submission" date="2007-06" db="EMBL/GenBank/DDBJ databases">
        <title>The Genome Sequence of Coccidioides posadasii RMSCC_3488.</title>
        <authorList>
            <consortium name="Coccidioides Genome Resources Consortium"/>
            <consortium name="The Broad Institute Genome Sequencing Platform"/>
            <person name="Henn M.R."/>
            <person name="Sykes S."/>
            <person name="Young S."/>
            <person name="Jaffe D."/>
            <person name="Berlin A."/>
            <person name="Alvarez P."/>
            <person name="Butler J."/>
            <person name="Gnerre S."/>
            <person name="Grabherr M."/>
            <person name="Mauceli E."/>
            <person name="Brockman W."/>
            <person name="Kodira C."/>
            <person name="Alvarado L."/>
            <person name="Zeng Q."/>
            <person name="Crawford M."/>
            <person name="Antoine C."/>
            <person name="Devon K."/>
            <person name="Galgiani J."/>
            <person name="Orsborn K."/>
            <person name="Lewis M.L."/>
            <person name="Nusbaum C."/>
            <person name="Galagan J."/>
            <person name="Birren B."/>
        </authorList>
    </citation>
    <scope>NUCLEOTIDE SEQUENCE [LARGE SCALE GENOMIC DNA]</scope>
    <source>
        <strain evidence="7 8">RMSCC 3488</strain>
    </source>
</reference>
<feature type="transmembrane region" description="Helical" evidence="6">
    <location>
        <begin position="246"/>
        <end position="266"/>
    </location>
</feature>
<proteinExistence type="predicted"/>
<dbReference type="OrthoDB" id="4476201at2759"/>
<evidence type="ECO:0000256" key="2">
    <source>
        <dbReference type="ARBA" id="ARBA00022448"/>
    </source>
</evidence>
<dbReference type="Pfam" id="PF13520">
    <property type="entry name" value="AA_permease_2"/>
    <property type="match status" value="1"/>
</dbReference>
<organism evidence="7 8">
    <name type="scientific">Coccidioides posadasii RMSCC 3488</name>
    <dbReference type="NCBI Taxonomy" id="454284"/>
    <lineage>
        <taxon>Eukaryota</taxon>
        <taxon>Fungi</taxon>
        <taxon>Dikarya</taxon>
        <taxon>Ascomycota</taxon>
        <taxon>Pezizomycotina</taxon>
        <taxon>Eurotiomycetes</taxon>
        <taxon>Eurotiomycetidae</taxon>
        <taxon>Onygenales</taxon>
        <taxon>Onygenaceae</taxon>
        <taxon>Coccidioides</taxon>
    </lineage>
</organism>
<feature type="transmembrane region" description="Helical" evidence="6">
    <location>
        <begin position="199"/>
        <end position="218"/>
    </location>
</feature>
<dbReference type="AlphaFoldDB" id="A0A0J6FDP1"/>
<feature type="transmembrane region" description="Helical" evidence="6">
    <location>
        <begin position="79"/>
        <end position="104"/>
    </location>
</feature>
<gene>
    <name evidence="7" type="ORF">CPAG_04755</name>
</gene>
<dbReference type="PANTHER" id="PTHR45649">
    <property type="entry name" value="AMINO-ACID PERMEASE BAT1"/>
    <property type="match status" value="1"/>
</dbReference>
<evidence type="ECO:0000256" key="5">
    <source>
        <dbReference type="ARBA" id="ARBA00023136"/>
    </source>
</evidence>
<feature type="transmembrane region" description="Helical" evidence="6">
    <location>
        <begin position="278"/>
        <end position="303"/>
    </location>
</feature>
<feature type="transmembrane region" description="Helical" evidence="6">
    <location>
        <begin position="47"/>
        <end position="67"/>
    </location>
</feature>
<evidence type="ECO:0000313" key="7">
    <source>
        <dbReference type="EMBL" id="KMM68428.1"/>
    </source>
</evidence>
<reference evidence="8" key="2">
    <citation type="journal article" date="2009" name="Genome Res.">
        <title>Comparative genomic analyses of the human fungal pathogens Coccidioides and their relatives.</title>
        <authorList>
            <person name="Sharpton T.J."/>
            <person name="Stajich J.E."/>
            <person name="Rounsley S.D."/>
            <person name="Gardner M.J."/>
            <person name="Wortman J.R."/>
            <person name="Jordar V.S."/>
            <person name="Maiti R."/>
            <person name="Kodira C.D."/>
            <person name="Neafsey D.E."/>
            <person name="Zeng Q."/>
            <person name="Hung C.-Y."/>
            <person name="McMahan C."/>
            <person name="Muszewska A."/>
            <person name="Grynberg M."/>
            <person name="Mandel M.A."/>
            <person name="Kellner E.M."/>
            <person name="Barker B.M."/>
            <person name="Galgiani J.N."/>
            <person name="Orbach M.J."/>
            <person name="Kirkland T.N."/>
            <person name="Cole G.T."/>
            <person name="Henn M.R."/>
            <person name="Birren B.W."/>
            <person name="Taylor J.W."/>
        </authorList>
    </citation>
    <scope>NUCLEOTIDE SEQUENCE [LARGE SCALE GENOMIC DNA]</scope>
    <source>
        <strain evidence="8">RMSCC 3488</strain>
    </source>
</reference>
<sequence length="525" mass="56564">MPTDQEIKAGLASEPVAQIMEKEDVVDADVLAAMGYKEELRRRYSTIQVFAIAFSIMGLLPSIASTLSFSVPGGPAAMVWGWFMASGFIFIVGLAMADLGSALPTSGGLYWWTHYFAADKWKNPLSFLVGYSNTIGLIGGICSINYGFARMLLSLVSLGGDGTWTPSTYAVYGTFVATAIIHGIFATFAAGIMHRIQSVCIMANVGLVLATAIALPIGKSRTAEGINSGAYVFTHVENLTTWPTGWAFMLAWLSPIWTIGAFDSCVHMSEEATNAAKAVPYGILGSIGACWSLGFLSLCIIAACMNKDLASILNSPFGQPMTQVYYDALGKNGALGFMTVVTVVQFFMGLSILISASRQSWAFSRDGALPFSSFWRVVSKRIRYQPIRAVWGCVGGSIIIGLLCLINPAAANALFSLCVAGNDLAWAIPIFCRIFWGQDKFRPGAFYTGRFSKAIAITALVYLSFSITLSMFPTLGPNPSATDMNYTVVINVALWGSSLTYYFVSARKWYKGPKATLDDPMAVDS</sequence>
<dbReference type="GO" id="GO:0016020">
    <property type="term" value="C:membrane"/>
    <property type="evidence" value="ECO:0007669"/>
    <property type="project" value="UniProtKB-SubCell"/>
</dbReference>
<evidence type="ECO:0000256" key="6">
    <source>
        <dbReference type="SAM" id="Phobius"/>
    </source>
</evidence>
<feature type="transmembrane region" description="Helical" evidence="6">
    <location>
        <begin position="484"/>
        <end position="504"/>
    </location>
</feature>
<protein>
    <recommendedName>
        <fullName evidence="9">GABA permease</fullName>
    </recommendedName>
</protein>
<dbReference type="InterPro" id="IPR002293">
    <property type="entry name" value="AA/rel_permease1"/>
</dbReference>
<keyword evidence="2" id="KW-0813">Transport</keyword>
<evidence type="ECO:0000313" key="8">
    <source>
        <dbReference type="Proteomes" id="UP000054567"/>
    </source>
</evidence>
<feature type="transmembrane region" description="Helical" evidence="6">
    <location>
        <begin position="389"/>
        <end position="408"/>
    </location>
</feature>
<feature type="transmembrane region" description="Helical" evidence="6">
    <location>
        <begin position="334"/>
        <end position="356"/>
    </location>
</feature>
<dbReference type="VEuPathDB" id="FungiDB:CPAG_04755"/>
<dbReference type="GO" id="GO:0022857">
    <property type="term" value="F:transmembrane transporter activity"/>
    <property type="evidence" value="ECO:0007669"/>
    <property type="project" value="InterPro"/>
</dbReference>